<evidence type="ECO:0000256" key="1">
    <source>
        <dbReference type="ARBA" id="ARBA00023015"/>
    </source>
</evidence>
<dbReference type="Pfam" id="PF00440">
    <property type="entry name" value="TetR_N"/>
    <property type="match status" value="1"/>
</dbReference>
<dbReference type="AlphaFoldDB" id="E0XRA9"/>
<keyword evidence="3" id="KW-0804">Transcription</keyword>
<keyword evidence="1" id="KW-0805">Transcription regulation</keyword>
<sequence>MDKNSQTDKRSNILMAAVKVLTSKGYYSSTMDDIVDESKMSKGAIYHYFSSKKDVYLAVIDMWESQTQQLLAPAAKEESSAEAIKKLFKLLAKQLKIDGSFFNCLPTLWAIARHDEDFKKSMQKVYNRFQKLVELIILKGIKNKEFSNLRPENSKTSALSLILNFEGIFWFNIFNSKYVDAEKYIDEVSSYILNAYTLKKGDKHA</sequence>
<dbReference type="SUPFAM" id="SSF48498">
    <property type="entry name" value="Tetracyclin repressor-like, C-terminal domain"/>
    <property type="match status" value="1"/>
</dbReference>
<organism evidence="6">
    <name type="scientific">uncultured Fidelibacterota bacterium HF0010_18O13</name>
    <dbReference type="NCBI Taxonomy" id="710789"/>
    <lineage>
        <taxon>Bacteria</taxon>
        <taxon>Pseudomonadati</taxon>
        <taxon>Fidelibacterota</taxon>
        <taxon>environmental samples</taxon>
    </lineage>
</organism>
<dbReference type="InterPro" id="IPR001647">
    <property type="entry name" value="HTH_TetR"/>
</dbReference>
<dbReference type="InterPro" id="IPR009057">
    <property type="entry name" value="Homeodomain-like_sf"/>
</dbReference>
<evidence type="ECO:0000313" key="6">
    <source>
        <dbReference type="EMBL" id="ADI16950.1"/>
    </source>
</evidence>
<dbReference type="GO" id="GO:0003677">
    <property type="term" value="F:DNA binding"/>
    <property type="evidence" value="ECO:0007669"/>
    <property type="project" value="UniProtKB-UniRule"/>
</dbReference>
<dbReference type="PANTHER" id="PTHR47506">
    <property type="entry name" value="TRANSCRIPTIONAL REGULATORY PROTEIN"/>
    <property type="match status" value="1"/>
</dbReference>
<dbReference type="Gene3D" id="1.10.10.60">
    <property type="entry name" value="Homeodomain-like"/>
    <property type="match status" value="1"/>
</dbReference>
<proteinExistence type="predicted"/>
<accession>E0XRA9</accession>
<name>E0XRA9_9BACT</name>
<reference evidence="6" key="1">
    <citation type="journal article" date="2011" name="Environ. Microbiol.">
        <title>Time-series analyses of Monterey Bay coastal microbial picoplankton using a 'genome proxy' microarray.</title>
        <authorList>
            <person name="Rich V.I."/>
            <person name="Pham V.D."/>
            <person name="Eppley J."/>
            <person name="Shi Y."/>
            <person name="DeLong E.F."/>
        </authorList>
    </citation>
    <scope>NUCLEOTIDE SEQUENCE</scope>
</reference>
<dbReference type="PANTHER" id="PTHR47506:SF6">
    <property type="entry name" value="HTH-TYPE TRANSCRIPTIONAL REPRESSOR NEMR"/>
    <property type="match status" value="1"/>
</dbReference>
<feature type="DNA-binding region" description="H-T-H motif" evidence="4">
    <location>
        <begin position="30"/>
        <end position="49"/>
    </location>
</feature>
<evidence type="ECO:0000256" key="3">
    <source>
        <dbReference type="ARBA" id="ARBA00023163"/>
    </source>
</evidence>
<evidence type="ECO:0000259" key="5">
    <source>
        <dbReference type="PROSITE" id="PS50977"/>
    </source>
</evidence>
<feature type="domain" description="HTH tetR-type" evidence="5">
    <location>
        <begin position="7"/>
        <end position="67"/>
    </location>
</feature>
<dbReference type="InterPro" id="IPR036271">
    <property type="entry name" value="Tet_transcr_reg_TetR-rel_C_sf"/>
</dbReference>
<dbReference type="PRINTS" id="PR00455">
    <property type="entry name" value="HTHTETR"/>
</dbReference>
<dbReference type="PROSITE" id="PS50977">
    <property type="entry name" value="HTH_TETR_2"/>
    <property type="match status" value="1"/>
</dbReference>
<evidence type="ECO:0000256" key="2">
    <source>
        <dbReference type="ARBA" id="ARBA00023125"/>
    </source>
</evidence>
<keyword evidence="2 4" id="KW-0238">DNA-binding</keyword>
<protein>
    <recommendedName>
        <fullName evidence="5">HTH tetR-type domain-containing protein</fullName>
    </recommendedName>
</protein>
<dbReference type="SUPFAM" id="SSF46689">
    <property type="entry name" value="Homeodomain-like"/>
    <property type="match status" value="1"/>
</dbReference>
<dbReference type="Gene3D" id="1.10.357.10">
    <property type="entry name" value="Tetracycline Repressor, domain 2"/>
    <property type="match status" value="1"/>
</dbReference>
<dbReference type="EMBL" id="GU474850">
    <property type="protein sequence ID" value="ADI16950.1"/>
    <property type="molecule type" value="Genomic_DNA"/>
</dbReference>
<evidence type="ECO:0000256" key="4">
    <source>
        <dbReference type="PROSITE-ProRule" id="PRU00335"/>
    </source>
</evidence>